<dbReference type="eggNOG" id="ENOG50332R9">
    <property type="taxonomic scope" value="Bacteria"/>
</dbReference>
<evidence type="ECO:0000313" key="1">
    <source>
        <dbReference type="EMBL" id="CDM67708.1"/>
    </source>
</evidence>
<gene>
    <name evidence="1" type="ORF">CM240_0543</name>
</gene>
<sequence>MKKKKKASTLVTLIIVIMVLSTVGAALISLTFSGYRARIGETNRLENLYGAESGLDLSYNIIANSIEKAIDQGEKAVKASGETNYDKCNDIFKKDVSDYLMVNLKNNIENRIWFDVKNNSSKDIKLDNDKGNFKVDSKVKAVDGSKVKVGAIEYYKQFDIKLTSTFQCNNKNGEGNKISRVIEARYTINIPDYLNIKYQTIYNKDYKNYKQVIAVDGDIDLSGKVKINGDIYAKGSSNNQYTGIKNKYNGGINLSPLAEVSVNKGNIITPRTIQINSNAQLIAEDIYGGNINFGKKCSSDNAAKNGEIKANSLCLRNDLAINSVGAIVNIKSFYGINDFYSLSKTNDGSNKETVVTRGNEDLSSSIIINENSATINISDEAYIWGAAFVNSYETGESVSVKGNYKAYSYPLPLTSGDAKFKYQDSMQLLYKIGDEEVTVFDKATYIKEYDDISKESNFSIDKPGTISLPVNNTYSIASYITKSTDEKGQLIKGTDLDTLINKQEEVTKKQEEYTEKVFGMGSYNWNESDDKTEVFANGEIKKSVSKGSTTDGLVDFSKITSEINQNSLTIKDKDGLEKEMWITLNKDEEKDVVIVGKDIDDSKYKDSKYIKINGDRINGLIVTAGDVIVTGEVNFTGSILAKGNLKVENDEKEKVFTSGGTYVDKILQYEKISKDIIEIPDTVTEPESIVSDRVDANKPYKIKDAIVKKLWKVKK</sequence>
<accession>W6RTT6</accession>
<dbReference type="EMBL" id="HG917868">
    <property type="protein sequence ID" value="CDM67708.1"/>
    <property type="molecule type" value="Genomic_DNA"/>
</dbReference>
<dbReference type="AlphaFoldDB" id="W6RTT6"/>
<dbReference type="PATRIC" id="fig|1216932.3.peg.527"/>
<keyword evidence="2" id="KW-1185">Reference proteome</keyword>
<reference evidence="1 2" key="1">
    <citation type="submission" date="2013-11" db="EMBL/GenBank/DDBJ databases">
        <title>Complete genome sequence of Clostridum sp. M2/40.</title>
        <authorList>
            <person name="Wibberg D."/>
            <person name="Puehler A."/>
            <person name="Schlueter A."/>
        </authorList>
    </citation>
    <scope>NUCLEOTIDE SEQUENCE [LARGE SCALE GENOMIC DNA]</scope>
    <source>
        <strain evidence="2">M2/40</strain>
    </source>
</reference>
<name>W6RTT6_9CLOT</name>
<organism evidence="1 2">
    <name type="scientific">Clostridium bornimense</name>
    <dbReference type="NCBI Taxonomy" id="1216932"/>
    <lineage>
        <taxon>Bacteria</taxon>
        <taxon>Bacillati</taxon>
        <taxon>Bacillota</taxon>
        <taxon>Clostridia</taxon>
        <taxon>Eubacteriales</taxon>
        <taxon>Clostridiaceae</taxon>
        <taxon>Clostridium</taxon>
    </lineage>
</organism>
<evidence type="ECO:0000313" key="2">
    <source>
        <dbReference type="Proteomes" id="UP000019426"/>
    </source>
</evidence>
<dbReference type="STRING" id="1216932.CM240_0543"/>
<protein>
    <submittedName>
        <fullName evidence="1">Uncharacterized protein</fullName>
    </submittedName>
</protein>
<dbReference type="HOGENOM" id="CLU_020664_0_0_9"/>
<dbReference type="Proteomes" id="UP000019426">
    <property type="component" value="Chromosome M2/40_rep1"/>
</dbReference>
<dbReference type="KEGG" id="clt:CM240_0543"/>
<dbReference type="OrthoDB" id="1947207at2"/>
<dbReference type="RefSeq" id="WP_044036209.1">
    <property type="nucleotide sequence ID" value="NZ_HG917868.1"/>
</dbReference>
<proteinExistence type="predicted"/>